<dbReference type="OrthoDB" id="9809746at2"/>
<proteinExistence type="predicted"/>
<name>A0A6N8EFA5_9GAMM</name>
<dbReference type="GO" id="GO:0009055">
    <property type="term" value="F:electron transfer activity"/>
    <property type="evidence" value="ECO:0007669"/>
    <property type="project" value="InterPro"/>
</dbReference>
<accession>A0A6N8EFA5</accession>
<sequence length="127" mass="13533">MKKHMSRFATVGLPLILVALSGCNRSSEVSFSQDVQPIISKHCAECHLPNGQGHAASGFLVESYDSLMKGTKFGPVVVPGDAVSSSLYRLVAGEVDESIRMPHGKDPLPTAEIAVIEAWITQGAKNN</sequence>
<keyword evidence="3" id="KW-1185">Reference proteome</keyword>
<feature type="domain" description="Cytochrome C Planctomycete-type" evidence="1">
    <location>
        <begin position="43"/>
        <end position="102"/>
    </location>
</feature>
<organism evidence="2 3">
    <name type="scientific">Allochromatium palmeri</name>
    <dbReference type="NCBI Taxonomy" id="231048"/>
    <lineage>
        <taxon>Bacteria</taxon>
        <taxon>Pseudomonadati</taxon>
        <taxon>Pseudomonadota</taxon>
        <taxon>Gammaproteobacteria</taxon>
        <taxon>Chromatiales</taxon>
        <taxon>Chromatiaceae</taxon>
        <taxon>Allochromatium</taxon>
    </lineage>
</organism>
<dbReference type="AlphaFoldDB" id="A0A6N8EFA5"/>
<dbReference type="EMBL" id="WNKT01000020">
    <property type="protein sequence ID" value="MTW21549.1"/>
    <property type="molecule type" value="Genomic_DNA"/>
</dbReference>
<dbReference type="InterPro" id="IPR036909">
    <property type="entry name" value="Cyt_c-like_dom_sf"/>
</dbReference>
<evidence type="ECO:0000313" key="3">
    <source>
        <dbReference type="Proteomes" id="UP000434044"/>
    </source>
</evidence>
<evidence type="ECO:0000313" key="2">
    <source>
        <dbReference type="EMBL" id="MTW21549.1"/>
    </source>
</evidence>
<gene>
    <name evidence="2" type="ORF">GJ668_10660</name>
</gene>
<evidence type="ECO:0000259" key="1">
    <source>
        <dbReference type="Pfam" id="PF07635"/>
    </source>
</evidence>
<dbReference type="Proteomes" id="UP000434044">
    <property type="component" value="Unassembled WGS sequence"/>
</dbReference>
<dbReference type="PANTHER" id="PTHR35889:SF3">
    <property type="entry name" value="F-BOX DOMAIN-CONTAINING PROTEIN"/>
    <property type="match status" value="1"/>
</dbReference>
<dbReference type="SUPFAM" id="SSF46626">
    <property type="entry name" value="Cytochrome c"/>
    <property type="match status" value="1"/>
</dbReference>
<comment type="caution">
    <text evidence="2">The sequence shown here is derived from an EMBL/GenBank/DDBJ whole genome shotgun (WGS) entry which is preliminary data.</text>
</comment>
<dbReference type="PROSITE" id="PS51257">
    <property type="entry name" value="PROKAR_LIPOPROTEIN"/>
    <property type="match status" value="1"/>
</dbReference>
<dbReference type="GO" id="GO:0020037">
    <property type="term" value="F:heme binding"/>
    <property type="evidence" value="ECO:0007669"/>
    <property type="project" value="InterPro"/>
</dbReference>
<dbReference type="InterPro" id="IPR011429">
    <property type="entry name" value="Cyt_c_Planctomycete-type"/>
</dbReference>
<dbReference type="Pfam" id="PF07635">
    <property type="entry name" value="PSCyt1"/>
    <property type="match status" value="1"/>
</dbReference>
<protein>
    <recommendedName>
        <fullName evidence="1">Cytochrome C Planctomycete-type domain-containing protein</fullName>
    </recommendedName>
</protein>
<reference evidence="2 3" key="1">
    <citation type="submission" date="2019-11" db="EMBL/GenBank/DDBJ databases">
        <title>Whole-genome sequence of the anaerobic purple sulfur bacterium Allochromatium palmeri DSM 15591.</title>
        <authorList>
            <person name="Kyndt J.A."/>
            <person name="Meyer T.E."/>
        </authorList>
    </citation>
    <scope>NUCLEOTIDE SEQUENCE [LARGE SCALE GENOMIC DNA]</scope>
    <source>
        <strain evidence="2 3">DSM 15591</strain>
    </source>
</reference>
<dbReference type="PANTHER" id="PTHR35889">
    <property type="entry name" value="CYCLOINULO-OLIGOSACCHARIDE FRUCTANOTRANSFERASE-RELATED"/>
    <property type="match status" value="1"/>
</dbReference>